<gene>
    <name evidence="10 11" type="primary">tolQ</name>
    <name evidence="11" type="ORF">Lsai_3279</name>
</gene>
<dbReference type="InterPro" id="IPR014163">
    <property type="entry name" value="Tol-Pal_TolQ"/>
</dbReference>
<evidence type="ECO:0000256" key="7">
    <source>
        <dbReference type="ARBA" id="ARBA00022989"/>
    </source>
</evidence>
<dbReference type="Proteomes" id="UP000054621">
    <property type="component" value="Unassembled WGS sequence"/>
</dbReference>
<dbReference type="GO" id="GO:0017038">
    <property type="term" value="P:protein import"/>
    <property type="evidence" value="ECO:0007669"/>
    <property type="project" value="TreeGrafter"/>
</dbReference>
<keyword evidence="5 10" id="KW-0132">Cell division</keyword>
<dbReference type="eggNOG" id="COG0811">
    <property type="taxonomic scope" value="Bacteria"/>
</dbReference>
<feature type="transmembrane region" description="Helical" evidence="10">
    <location>
        <begin position="124"/>
        <end position="147"/>
    </location>
</feature>
<evidence type="ECO:0000313" key="11">
    <source>
        <dbReference type="EMBL" id="KTD54457.1"/>
    </source>
</evidence>
<organism evidence="11 12">
    <name type="scientific">Legionella sainthelensi</name>
    <dbReference type="NCBI Taxonomy" id="28087"/>
    <lineage>
        <taxon>Bacteria</taxon>
        <taxon>Pseudomonadati</taxon>
        <taxon>Pseudomonadota</taxon>
        <taxon>Gammaproteobacteria</taxon>
        <taxon>Legionellales</taxon>
        <taxon>Legionellaceae</taxon>
        <taxon>Legionella</taxon>
    </lineage>
</organism>
<dbReference type="PANTHER" id="PTHR30625">
    <property type="entry name" value="PROTEIN TOLQ"/>
    <property type="match status" value="1"/>
</dbReference>
<dbReference type="PATRIC" id="fig|28087.4.peg.3518"/>
<keyword evidence="3 10" id="KW-1003">Cell membrane</keyword>
<feature type="transmembrane region" description="Helical" evidence="10">
    <location>
        <begin position="16"/>
        <end position="37"/>
    </location>
</feature>
<evidence type="ECO:0000256" key="2">
    <source>
        <dbReference type="ARBA" id="ARBA00010442"/>
    </source>
</evidence>
<dbReference type="Pfam" id="PF01618">
    <property type="entry name" value="MotA_ExbB"/>
    <property type="match status" value="1"/>
</dbReference>
<evidence type="ECO:0000256" key="3">
    <source>
        <dbReference type="ARBA" id="ARBA00022475"/>
    </source>
</evidence>
<name>A0A0W0YBY5_9GAMM</name>
<keyword evidence="6 10" id="KW-0812">Transmembrane</keyword>
<dbReference type="InterPro" id="IPR002898">
    <property type="entry name" value="MotA_ExbB_proton_chnl"/>
</dbReference>
<keyword evidence="8 10" id="KW-0472">Membrane</keyword>
<dbReference type="InterPro" id="IPR050790">
    <property type="entry name" value="ExbB/TolQ_transport"/>
</dbReference>
<evidence type="ECO:0000256" key="8">
    <source>
        <dbReference type="ARBA" id="ARBA00023136"/>
    </source>
</evidence>
<comment type="similarity">
    <text evidence="2 10">Belongs to the ExbB/TolQ family.</text>
</comment>
<keyword evidence="7 10" id="KW-1133">Transmembrane helix</keyword>
<comment type="function">
    <text evidence="10">Part of the Tol-Pal system, which plays a role in outer membrane invagination during cell division and is important for maintaining outer membrane integrity.</text>
</comment>
<proteinExistence type="inferred from homology"/>
<comment type="caution">
    <text evidence="11">The sequence shown here is derived from an EMBL/GenBank/DDBJ whole genome shotgun (WGS) entry which is preliminary data.</text>
</comment>
<dbReference type="OrthoDB" id="9805133at2"/>
<evidence type="ECO:0000313" key="12">
    <source>
        <dbReference type="Proteomes" id="UP000054621"/>
    </source>
</evidence>
<dbReference type="AlphaFoldDB" id="A0A0W0YBY5"/>
<feature type="transmembrane region" description="Helical" evidence="10">
    <location>
        <begin position="167"/>
        <end position="189"/>
    </location>
</feature>
<keyword evidence="4 10" id="KW-0997">Cell inner membrane</keyword>
<evidence type="ECO:0000256" key="4">
    <source>
        <dbReference type="ARBA" id="ARBA00022519"/>
    </source>
</evidence>
<reference evidence="11 12" key="1">
    <citation type="submission" date="2015-11" db="EMBL/GenBank/DDBJ databases">
        <title>Genomic analysis of 38 Legionella species identifies large and diverse effector repertoires.</title>
        <authorList>
            <person name="Burstein D."/>
            <person name="Amaro F."/>
            <person name="Zusman T."/>
            <person name="Lifshitz Z."/>
            <person name="Cohen O."/>
            <person name="Gilbert J.A."/>
            <person name="Pupko T."/>
            <person name="Shuman H.A."/>
            <person name="Segal G."/>
        </authorList>
    </citation>
    <scope>NUCLEOTIDE SEQUENCE [LARGE SCALE GENOMIC DNA]</scope>
    <source>
        <strain evidence="11 12">Mt.St.Helens-4</strain>
    </source>
</reference>
<accession>A0A0W0YBY5</accession>
<comment type="subcellular location">
    <subcellularLocation>
        <location evidence="10">Cell inner membrane</location>
        <topology evidence="10">Multi-pass membrane protein</topology>
    </subcellularLocation>
    <subcellularLocation>
        <location evidence="1">Cell membrane</location>
        <topology evidence="1">Multi-pass membrane protein</topology>
    </subcellularLocation>
</comment>
<evidence type="ECO:0000256" key="9">
    <source>
        <dbReference type="ARBA" id="ARBA00023306"/>
    </source>
</evidence>
<dbReference type="GO" id="GO:0005886">
    <property type="term" value="C:plasma membrane"/>
    <property type="evidence" value="ECO:0007669"/>
    <property type="project" value="UniProtKB-SubCell"/>
</dbReference>
<comment type="subunit">
    <text evidence="10">The Tol-Pal system is composed of five core proteins: the inner membrane proteins TolA, TolQ and TolR, the periplasmic protein TolB and the outer membrane protein Pal. They form a network linking the inner and outer membranes and the peptidoglycan layer.</text>
</comment>
<dbReference type="GO" id="GO:0051301">
    <property type="term" value="P:cell division"/>
    <property type="evidence" value="ECO:0007669"/>
    <property type="project" value="UniProtKB-UniRule"/>
</dbReference>
<dbReference type="HAMAP" id="MF_02202">
    <property type="entry name" value="TolQ"/>
    <property type="match status" value="1"/>
</dbReference>
<sequence>MGNQANVLMYFMQAGLVVKTVMLLLAAASITSWTLIFQRAWFFNQKKQLTDAFNRRFWESGDLSRLYADVDSNSDERQGMAAIFHSGFKEFIRARKQGNVVIEPIQRVMQITHAKEAEKLEKHLPFFASVGSIAPYVGLFGTVWGIMTSFQALGHAQQATIAMVAPGISEALVATALGLFTAIPAVIAYNRYTTRANDLLNRFDLFQEELISLIEQQSNDTVRG</sequence>
<dbReference type="PANTHER" id="PTHR30625:SF3">
    <property type="entry name" value="TOL-PAL SYSTEM PROTEIN TOLQ"/>
    <property type="match status" value="1"/>
</dbReference>
<evidence type="ECO:0000256" key="6">
    <source>
        <dbReference type="ARBA" id="ARBA00022692"/>
    </source>
</evidence>
<evidence type="ECO:0000256" key="5">
    <source>
        <dbReference type="ARBA" id="ARBA00022618"/>
    </source>
</evidence>
<dbReference type="GO" id="GO:0043213">
    <property type="term" value="P:bacteriocin transport"/>
    <property type="evidence" value="ECO:0007669"/>
    <property type="project" value="InterPro"/>
</dbReference>
<dbReference type="NCBIfam" id="TIGR02796">
    <property type="entry name" value="tolQ"/>
    <property type="match status" value="1"/>
</dbReference>
<protein>
    <recommendedName>
        <fullName evidence="10">Tol-Pal system protein TolQ</fullName>
    </recommendedName>
</protein>
<evidence type="ECO:0000256" key="1">
    <source>
        <dbReference type="ARBA" id="ARBA00004651"/>
    </source>
</evidence>
<dbReference type="EMBL" id="LNYV01000037">
    <property type="protein sequence ID" value="KTD54457.1"/>
    <property type="molecule type" value="Genomic_DNA"/>
</dbReference>
<evidence type="ECO:0000256" key="10">
    <source>
        <dbReference type="HAMAP-Rule" id="MF_02202"/>
    </source>
</evidence>
<dbReference type="STRING" id="28087.Lsai_3279"/>
<dbReference type="RefSeq" id="WP_027269774.1">
    <property type="nucleotide sequence ID" value="NZ_CAAAJE010000004.1"/>
</dbReference>
<keyword evidence="9 10" id="KW-0131">Cell cycle</keyword>